<dbReference type="InterPro" id="IPR041375">
    <property type="entry name" value="VapC45_PIN-like"/>
</dbReference>
<sequence length="136" mass="15640">MKFLIDNNLSPHLARALHELSKREANPSVEVFALRERFEQDAKDHDWLGALKATGESSSVLSADNFRKSDAERELMRTSGLNVFVLQKSWASQSYWAQAAQLVHWWPRIISQAAAVQRSAYRVPWRTSGKFEQIRL</sequence>
<comment type="caution">
    <text evidence="2">The sequence shown here is derived from an EMBL/GenBank/DDBJ whole genome shotgun (WGS) entry which is preliminary data.</text>
</comment>
<accession>A0A923S2S6</accession>
<name>A0A923S2S6_9BURK</name>
<evidence type="ECO:0000259" key="1">
    <source>
        <dbReference type="Pfam" id="PF18478"/>
    </source>
</evidence>
<evidence type="ECO:0000313" key="2">
    <source>
        <dbReference type="EMBL" id="MBC5765083.1"/>
    </source>
</evidence>
<proteinExistence type="predicted"/>
<protein>
    <recommendedName>
        <fullName evidence="1">VapC45 PIN like domain-containing protein</fullName>
    </recommendedName>
</protein>
<dbReference type="AlphaFoldDB" id="A0A923S2S6"/>
<dbReference type="Proteomes" id="UP000596827">
    <property type="component" value="Unassembled WGS sequence"/>
</dbReference>
<dbReference type="EMBL" id="JACORU010000003">
    <property type="protein sequence ID" value="MBC5765083.1"/>
    <property type="molecule type" value="Genomic_DNA"/>
</dbReference>
<dbReference type="Pfam" id="PF18478">
    <property type="entry name" value="PIN_10"/>
    <property type="match status" value="1"/>
</dbReference>
<gene>
    <name evidence="2" type="ORF">H8R02_11510</name>
</gene>
<evidence type="ECO:0000313" key="3">
    <source>
        <dbReference type="Proteomes" id="UP000596827"/>
    </source>
</evidence>
<reference evidence="2" key="1">
    <citation type="submission" date="2020-08" db="EMBL/GenBank/DDBJ databases">
        <title>Ramlibacter sp. GTP1 16S ribosomal RNA gene genome sequencing and assembly.</title>
        <authorList>
            <person name="Kang M."/>
        </authorList>
    </citation>
    <scope>NUCLEOTIDE SEQUENCE</scope>
    <source>
        <strain evidence="2">GTP1</strain>
    </source>
</reference>
<keyword evidence="3" id="KW-1185">Reference proteome</keyword>
<dbReference type="RefSeq" id="WP_187081535.1">
    <property type="nucleotide sequence ID" value="NZ_JACORU010000003.1"/>
</dbReference>
<feature type="domain" description="VapC45 PIN like" evidence="1">
    <location>
        <begin position="1"/>
        <end position="88"/>
    </location>
</feature>
<organism evidence="2 3">
    <name type="scientific">Ramlibacter albus</name>
    <dbReference type="NCBI Taxonomy" id="2079448"/>
    <lineage>
        <taxon>Bacteria</taxon>
        <taxon>Pseudomonadati</taxon>
        <taxon>Pseudomonadota</taxon>
        <taxon>Betaproteobacteria</taxon>
        <taxon>Burkholderiales</taxon>
        <taxon>Comamonadaceae</taxon>
        <taxon>Ramlibacter</taxon>
    </lineage>
</organism>